<feature type="domain" description="Glycoside hydrolase family 3 N-terminal" evidence="7">
    <location>
        <begin position="1"/>
        <end position="108"/>
    </location>
</feature>
<dbReference type="PANTHER" id="PTHR30620:SF16">
    <property type="entry name" value="LYSOSOMAL BETA GLUCOSIDASE"/>
    <property type="match status" value="1"/>
</dbReference>
<dbReference type="InterPro" id="IPR017853">
    <property type="entry name" value="GH"/>
</dbReference>
<organism evidence="8 9">
    <name type="scientific">Sediminibacterium roseum</name>
    <dbReference type="NCBI Taxonomy" id="1978412"/>
    <lineage>
        <taxon>Bacteria</taxon>
        <taxon>Pseudomonadati</taxon>
        <taxon>Bacteroidota</taxon>
        <taxon>Chitinophagia</taxon>
        <taxon>Chitinophagales</taxon>
        <taxon>Chitinophagaceae</taxon>
        <taxon>Sediminibacterium</taxon>
    </lineage>
</organism>
<dbReference type="RefSeq" id="WP_161819622.1">
    <property type="nucleotide sequence ID" value="NZ_JAACJS010000015.1"/>
</dbReference>
<sequence length="109" mass="11985">MILAPVIDVVRHPRWSRTGETYGEDPYLRGLMGSAVVRGFQRGGVMATLKHFTAHGQSECGINQGPADQGMRAFRNAHMEPFRLVIQRVNPAGIMPAYVEMNGVPAHAK</sequence>
<comment type="caution">
    <text evidence="8">The sequence shown here is derived from an EMBL/GenBank/DDBJ whole genome shotgun (WGS) entry which is preliminary data.</text>
</comment>
<dbReference type="InterPro" id="IPR001764">
    <property type="entry name" value="Glyco_hydro_3_N"/>
</dbReference>
<evidence type="ECO:0000313" key="8">
    <source>
        <dbReference type="EMBL" id="NCI51337.1"/>
    </source>
</evidence>
<dbReference type="EC" id="3.2.1.21" evidence="3"/>
<dbReference type="PANTHER" id="PTHR30620">
    <property type="entry name" value="PERIPLASMIC BETA-GLUCOSIDASE-RELATED"/>
    <property type="match status" value="1"/>
</dbReference>
<proteinExistence type="inferred from homology"/>
<evidence type="ECO:0000256" key="6">
    <source>
        <dbReference type="ARBA" id="ARBA00023295"/>
    </source>
</evidence>
<name>A0ABW9ZYG4_9BACT</name>
<gene>
    <name evidence="8" type="ORF">GWC95_15520</name>
</gene>
<evidence type="ECO:0000313" key="9">
    <source>
        <dbReference type="Proteomes" id="UP000753802"/>
    </source>
</evidence>
<dbReference type="Proteomes" id="UP000753802">
    <property type="component" value="Unassembled WGS sequence"/>
</dbReference>
<evidence type="ECO:0000256" key="4">
    <source>
        <dbReference type="ARBA" id="ARBA00022729"/>
    </source>
</evidence>
<dbReference type="InterPro" id="IPR036962">
    <property type="entry name" value="Glyco_hydro_3_N_sf"/>
</dbReference>
<dbReference type="PRINTS" id="PR00133">
    <property type="entry name" value="GLHYDRLASE3"/>
</dbReference>
<keyword evidence="6" id="KW-0326">Glycosidase</keyword>
<evidence type="ECO:0000256" key="1">
    <source>
        <dbReference type="ARBA" id="ARBA00000448"/>
    </source>
</evidence>
<reference evidence="8 9" key="1">
    <citation type="submission" date="2020-01" db="EMBL/GenBank/DDBJ databases">
        <title>Genome analysis.</title>
        <authorList>
            <person name="Wu S."/>
            <person name="Wang G."/>
        </authorList>
    </citation>
    <scope>NUCLEOTIDE SEQUENCE [LARGE SCALE GENOMIC DNA]</scope>
    <source>
        <strain evidence="8 9">SYL130</strain>
    </source>
</reference>
<dbReference type="GO" id="GO:0016787">
    <property type="term" value="F:hydrolase activity"/>
    <property type="evidence" value="ECO:0007669"/>
    <property type="project" value="UniProtKB-KW"/>
</dbReference>
<evidence type="ECO:0000259" key="7">
    <source>
        <dbReference type="Pfam" id="PF00933"/>
    </source>
</evidence>
<dbReference type="EMBL" id="JAACJS010000015">
    <property type="protein sequence ID" value="NCI51337.1"/>
    <property type="molecule type" value="Genomic_DNA"/>
</dbReference>
<evidence type="ECO:0000256" key="5">
    <source>
        <dbReference type="ARBA" id="ARBA00022801"/>
    </source>
</evidence>
<dbReference type="SUPFAM" id="SSF51445">
    <property type="entry name" value="(Trans)glycosidases"/>
    <property type="match status" value="1"/>
</dbReference>
<dbReference type="InterPro" id="IPR051915">
    <property type="entry name" value="Cellulose_Degrad_GH3"/>
</dbReference>
<accession>A0ABW9ZYG4</accession>
<protein>
    <recommendedName>
        <fullName evidence="3">beta-glucosidase</fullName>
        <ecNumber evidence="3">3.2.1.21</ecNumber>
    </recommendedName>
</protein>
<comment type="catalytic activity">
    <reaction evidence="1">
        <text>Hydrolysis of terminal, non-reducing beta-D-glucosyl residues with release of beta-D-glucose.</text>
        <dbReference type="EC" id="3.2.1.21"/>
    </reaction>
</comment>
<keyword evidence="9" id="KW-1185">Reference proteome</keyword>
<comment type="similarity">
    <text evidence="2">Belongs to the glycosyl hydrolase 3 family.</text>
</comment>
<evidence type="ECO:0000256" key="2">
    <source>
        <dbReference type="ARBA" id="ARBA00005336"/>
    </source>
</evidence>
<keyword evidence="5 8" id="KW-0378">Hydrolase</keyword>
<dbReference type="Pfam" id="PF00933">
    <property type="entry name" value="Glyco_hydro_3"/>
    <property type="match status" value="1"/>
</dbReference>
<evidence type="ECO:0000256" key="3">
    <source>
        <dbReference type="ARBA" id="ARBA00012744"/>
    </source>
</evidence>
<dbReference type="Gene3D" id="3.20.20.300">
    <property type="entry name" value="Glycoside hydrolase, family 3, N-terminal domain"/>
    <property type="match status" value="1"/>
</dbReference>
<keyword evidence="4" id="KW-0732">Signal</keyword>